<dbReference type="PANTHER" id="PTHR42852">
    <property type="entry name" value="THIOL:DISULFIDE INTERCHANGE PROTEIN DSBE"/>
    <property type="match status" value="1"/>
</dbReference>
<feature type="compositionally biased region" description="Basic and acidic residues" evidence="2">
    <location>
        <begin position="44"/>
        <end position="59"/>
    </location>
</feature>
<dbReference type="SUPFAM" id="SSF52833">
    <property type="entry name" value="Thioredoxin-like"/>
    <property type="match status" value="1"/>
</dbReference>
<dbReference type="InterPro" id="IPR013766">
    <property type="entry name" value="Thioredoxin_domain"/>
</dbReference>
<keyword evidence="1" id="KW-0676">Redox-active center</keyword>
<evidence type="ECO:0000256" key="2">
    <source>
        <dbReference type="SAM" id="MobiDB-lite"/>
    </source>
</evidence>
<dbReference type="Proteomes" id="UP001216253">
    <property type="component" value="Unassembled WGS sequence"/>
</dbReference>
<dbReference type="Pfam" id="PF00578">
    <property type="entry name" value="AhpC-TSA"/>
    <property type="match status" value="1"/>
</dbReference>
<gene>
    <name evidence="4" type="ORF">PYV00_01295</name>
</gene>
<reference evidence="4 5" key="1">
    <citation type="submission" date="2023-03" db="EMBL/GenBank/DDBJ databases">
        <title>NovoSphingobium album sp. nov. isolated from polycyclic aromatic hydrocarbons- and heavy-metal polluted soil.</title>
        <authorList>
            <person name="Liu Z."/>
            <person name="Wang K."/>
        </authorList>
    </citation>
    <scope>NUCLEOTIDE SEQUENCE [LARGE SCALE GENOMIC DNA]</scope>
    <source>
        <strain evidence="4 5">H3SJ31-1</strain>
    </source>
</reference>
<dbReference type="PROSITE" id="PS51257">
    <property type="entry name" value="PROKAR_LIPOPROTEIN"/>
    <property type="match status" value="1"/>
</dbReference>
<proteinExistence type="predicted"/>
<dbReference type="PANTHER" id="PTHR42852:SF17">
    <property type="entry name" value="THIOREDOXIN-LIKE PROTEIN HI_1115"/>
    <property type="match status" value="1"/>
</dbReference>
<keyword evidence="5" id="KW-1185">Reference proteome</keyword>
<dbReference type="InterPro" id="IPR036249">
    <property type="entry name" value="Thioredoxin-like_sf"/>
</dbReference>
<organism evidence="4 5">
    <name type="scientific">Novosphingobium album</name>
    <name type="common">ex Liu et al. 2023</name>
    <dbReference type="NCBI Taxonomy" id="3031130"/>
    <lineage>
        <taxon>Bacteria</taxon>
        <taxon>Pseudomonadati</taxon>
        <taxon>Pseudomonadota</taxon>
        <taxon>Alphaproteobacteria</taxon>
        <taxon>Sphingomonadales</taxon>
        <taxon>Sphingomonadaceae</taxon>
        <taxon>Novosphingobium</taxon>
    </lineage>
</organism>
<evidence type="ECO:0000313" key="5">
    <source>
        <dbReference type="Proteomes" id="UP001216253"/>
    </source>
</evidence>
<dbReference type="CDD" id="cd02966">
    <property type="entry name" value="TlpA_like_family"/>
    <property type="match status" value="1"/>
</dbReference>
<dbReference type="InterPro" id="IPR000866">
    <property type="entry name" value="AhpC/TSA"/>
</dbReference>
<sequence length="191" mass="20464">MPISRSLKLAVLGLALVAGGCDRQSGGEAQPQPSDSAAAAKADSLTKLDRSHKGEPIPDVTLKDAEGVEWKLATLTGKPLLVNLWATWCAPCVTELPTLNAIANRADLNLRVVTVSQDMDAPDKVRAFLDQRGFAQLPSVLDPNSDLAARYKAVTLPTTVLYDAQGKEVWRYSGGNEWTSEAALKLLAQAR</sequence>
<dbReference type="PROSITE" id="PS51352">
    <property type="entry name" value="THIOREDOXIN_2"/>
    <property type="match status" value="1"/>
</dbReference>
<evidence type="ECO:0000313" key="4">
    <source>
        <dbReference type="EMBL" id="MDE8650350.1"/>
    </source>
</evidence>
<feature type="compositionally biased region" description="Low complexity" evidence="2">
    <location>
        <begin position="29"/>
        <end position="43"/>
    </location>
</feature>
<dbReference type="InterPro" id="IPR017937">
    <property type="entry name" value="Thioredoxin_CS"/>
</dbReference>
<name>A0ABT5WJX3_9SPHN</name>
<feature type="region of interest" description="Disordered" evidence="2">
    <location>
        <begin position="23"/>
        <end position="59"/>
    </location>
</feature>
<dbReference type="RefSeq" id="WP_275226433.1">
    <property type="nucleotide sequence ID" value="NZ_JARESE010000001.1"/>
</dbReference>
<dbReference type="Gene3D" id="3.40.30.10">
    <property type="entry name" value="Glutaredoxin"/>
    <property type="match status" value="1"/>
</dbReference>
<evidence type="ECO:0000259" key="3">
    <source>
        <dbReference type="PROSITE" id="PS51352"/>
    </source>
</evidence>
<accession>A0ABT5WJX3</accession>
<dbReference type="PROSITE" id="PS00194">
    <property type="entry name" value="THIOREDOXIN_1"/>
    <property type="match status" value="1"/>
</dbReference>
<dbReference type="EMBL" id="JARESE010000001">
    <property type="protein sequence ID" value="MDE8650350.1"/>
    <property type="molecule type" value="Genomic_DNA"/>
</dbReference>
<dbReference type="InterPro" id="IPR050553">
    <property type="entry name" value="Thioredoxin_ResA/DsbE_sf"/>
</dbReference>
<evidence type="ECO:0000256" key="1">
    <source>
        <dbReference type="ARBA" id="ARBA00023284"/>
    </source>
</evidence>
<comment type="caution">
    <text evidence="4">The sequence shown here is derived from an EMBL/GenBank/DDBJ whole genome shotgun (WGS) entry which is preliminary data.</text>
</comment>
<protein>
    <submittedName>
        <fullName evidence="4">TlpA disulfide reductase family protein</fullName>
    </submittedName>
</protein>
<feature type="domain" description="Thioredoxin" evidence="3">
    <location>
        <begin position="51"/>
        <end position="191"/>
    </location>
</feature>